<dbReference type="RefSeq" id="XP_015189504.1">
    <property type="nucleotide sequence ID" value="XM_015334018.1"/>
</dbReference>
<evidence type="ECO:0000313" key="3">
    <source>
        <dbReference type="RefSeq" id="XP_015189504.1"/>
    </source>
</evidence>
<keyword evidence="2" id="KW-1185">Reference proteome</keyword>
<dbReference type="PANTHER" id="PTHR47331:SF4">
    <property type="entry name" value="PEPTIDASE S1 DOMAIN-CONTAINING PROTEIN"/>
    <property type="match status" value="1"/>
</dbReference>
<dbReference type="Pfam" id="PF17921">
    <property type="entry name" value="Integrase_H2C2"/>
    <property type="match status" value="1"/>
</dbReference>
<name>A0ABM1JAL6_POLDO</name>
<reference evidence="3" key="1">
    <citation type="submission" date="2025-08" db="UniProtKB">
        <authorList>
            <consortium name="RefSeq"/>
        </authorList>
    </citation>
    <scope>IDENTIFICATION</scope>
    <source>
        <tissue evidence="3">Whole body</tissue>
    </source>
</reference>
<dbReference type="InterPro" id="IPR036397">
    <property type="entry name" value="RNaseH_sf"/>
</dbReference>
<dbReference type="InterPro" id="IPR008042">
    <property type="entry name" value="Retrotrans_Pao"/>
</dbReference>
<sequence length="786" mass="89209">MSVESSSAAESSNLGMVSRLSGETFVLEQMRETWAPVDGELTTRYTTAAIANCDASEKPCSSTAELESVLNQRWTLMGKIPKRDSVDTATMITTMFVKEANLSDMWSLDIIGIKDPIEKLDKFVKDEKTRDFLLKTARLNTNGRYEVKLPWVEDHTPVASNFDIAQKRLTNFFQASLDEKIIEKVSASETNKPSHYLPHRPVVKEHNNCVASVDCFDELETFIQESTAVILAAGFELRGWESTGDSAVSQSTLVLGIQWNKKRDTLSVNPAVLDMEAQNSTTKRITLSATHKIFDPIGITCPVSLQTKLILQKAFKIWLKKIDWDVEIVRQAREEFLSWKNDLISLKNLEIPRGIGKGYLTLHVFGDAGGSAYAAAVFARVELDGRVSVSLLNAKARLDPKRCTIPRLELMAATIAVRLANSVRESLTRAVLKTYYWTDSTTVLAWIGRVMQWGNFVWNRVNEIRKFSKIEDWKYIQSDQNPADLPSRGCSSSQLLESKWWLGPDWLYNTESYWPTSRANINEDEVCTECKKSCLTHMVSLEDASFEATEYFSSCTRRILLQNKKFLKDGCEPEKISYTDKGERKNLRLSFKEIRNAETKVLKYLHANMFSNEKGKEKLSSFSTFLNKDDLIVVKTKIFNRKDSELFRCPILLDSNNEIVKMLIRESHERLGHVGALVIMSNLSERFWIISLRKEIRKMISKCVTCNKPKSKRMACDTPALPENRVRDAAIFEVVGVDFAGPLFLRDCGKAWICIFTCVIYRAVHLELTTSLAATGVLEVLRRFIA</sequence>
<accession>A0ABM1JAL6</accession>
<dbReference type="GeneID" id="107073390"/>
<evidence type="ECO:0000313" key="2">
    <source>
        <dbReference type="Proteomes" id="UP000694924"/>
    </source>
</evidence>
<dbReference type="InterPro" id="IPR041588">
    <property type="entry name" value="Integrase_H2C2"/>
</dbReference>
<dbReference type="Gene3D" id="1.10.340.70">
    <property type="match status" value="1"/>
</dbReference>
<dbReference type="Gene3D" id="3.30.420.10">
    <property type="entry name" value="Ribonuclease H-like superfamily/Ribonuclease H"/>
    <property type="match status" value="1"/>
</dbReference>
<dbReference type="Pfam" id="PF05380">
    <property type="entry name" value="Peptidase_A17"/>
    <property type="match status" value="1"/>
</dbReference>
<proteinExistence type="predicted"/>
<evidence type="ECO:0000259" key="1">
    <source>
        <dbReference type="Pfam" id="PF17921"/>
    </source>
</evidence>
<feature type="domain" description="Integrase zinc-binding" evidence="1">
    <location>
        <begin position="657"/>
        <end position="711"/>
    </location>
</feature>
<gene>
    <name evidence="3" type="primary">LOC107073390</name>
</gene>
<dbReference type="Proteomes" id="UP000694924">
    <property type="component" value="Unplaced"/>
</dbReference>
<organism evidence="2 3">
    <name type="scientific">Polistes dominula</name>
    <name type="common">European paper wasp</name>
    <name type="synonym">Vespa dominula</name>
    <dbReference type="NCBI Taxonomy" id="743375"/>
    <lineage>
        <taxon>Eukaryota</taxon>
        <taxon>Metazoa</taxon>
        <taxon>Ecdysozoa</taxon>
        <taxon>Arthropoda</taxon>
        <taxon>Hexapoda</taxon>
        <taxon>Insecta</taxon>
        <taxon>Pterygota</taxon>
        <taxon>Neoptera</taxon>
        <taxon>Endopterygota</taxon>
        <taxon>Hymenoptera</taxon>
        <taxon>Apocrita</taxon>
        <taxon>Aculeata</taxon>
        <taxon>Vespoidea</taxon>
        <taxon>Vespidae</taxon>
        <taxon>Polistinae</taxon>
        <taxon>Polistini</taxon>
        <taxon>Polistes</taxon>
    </lineage>
</organism>
<dbReference type="PANTHER" id="PTHR47331">
    <property type="entry name" value="PHD-TYPE DOMAIN-CONTAINING PROTEIN"/>
    <property type="match status" value="1"/>
</dbReference>
<protein>
    <submittedName>
        <fullName evidence="3">Uncharacterized protein LOC107073390</fullName>
    </submittedName>
</protein>